<dbReference type="EMBL" id="CP109011">
    <property type="protein sequence ID" value="WUT42011.1"/>
    <property type="molecule type" value="Genomic_DNA"/>
</dbReference>
<dbReference type="InterPro" id="IPR005894">
    <property type="entry name" value="DrrA"/>
</dbReference>
<evidence type="ECO:0000313" key="9">
    <source>
        <dbReference type="Proteomes" id="UP001432168"/>
    </source>
</evidence>
<feature type="domain" description="ABC transporter" evidence="7">
    <location>
        <begin position="7"/>
        <end position="237"/>
    </location>
</feature>
<dbReference type="GeneID" id="95702575"/>
<comment type="similarity">
    <text evidence="6">Belongs to the ABC transporter superfamily. Drug exporter-1 (DrugE1) (TC 3.A.1.105) family.</text>
</comment>
<dbReference type="InterPro" id="IPR027417">
    <property type="entry name" value="P-loop_NTPase"/>
</dbReference>
<comment type="subcellular location">
    <subcellularLocation>
        <location evidence="1">Cell membrane</location>
        <topology evidence="1">Peripheral membrane protein</topology>
        <orientation evidence="1">Cytoplasmic side</orientation>
    </subcellularLocation>
</comment>
<keyword evidence="4 8" id="KW-0067">ATP-binding</keyword>
<evidence type="ECO:0000256" key="4">
    <source>
        <dbReference type="ARBA" id="ARBA00022840"/>
    </source>
</evidence>
<evidence type="ECO:0000256" key="3">
    <source>
        <dbReference type="ARBA" id="ARBA00022741"/>
    </source>
</evidence>
<dbReference type="InterPro" id="IPR003439">
    <property type="entry name" value="ABC_transporter-like_ATP-bd"/>
</dbReference>
<dbReference type="InterPro" id="IPR050763">
    <property type="entry name" value="ABC_transporter_ATP-binding"/>
</dbReference>
<dbReference type="PROSITE" id="PS00211">
    <property type="entry name" value="ABC_TRANSPORTER_1"/>
    <property type="match status" value="1"/>
</dbReference>
<reference evidence="8" key="1">
    <citation type="submission" date="2022-10" db="EMBL/GenBank/DDBJ databases">
        <title>The complete genomes of actinobacterial strains from the NBC collection.</title>
        <authorList>
            <person name="Joergensen T.S."/>
            <person name="Alvarez Arevalo M."/>
            <person name="Sterndorff E.B."/>
            <person name="Faurdal D."/>
            <person name="Vuksanovic O."/>
            <person name="Mourched A.-S."/>
            <person name="Charusanti P."/>
            <person name="Shaw S."/>
            <person name="Blin K."/>
            <person name="Weber T."/>
        </authorList>
    </citation>
    <scope>NUCLEOTIDE SEQUENCE</scope>
    <source>
        <strain evidence="8">NBC_00686</strain>
    </source>
</reference>
<protein>
    <submittedName>
        <fullName evidence="8">ATP-binding cassette domain-containing protein</fullName>
    </submittedName>
</protein>
<dbReference type="SUPFAM" id="SSF52540">
    <property type="entry name" value="P-loop containing nucleoside triphosphate hydrolases"/>
    <property type="match status" value="1"/>
</dbReference>
<organism evidence="8 9">
    <name type="scientific">Streptomyces pseudovenezuelae</name>
    <dbReference type="NCBI Taxonomy" id="67350"/>
    <lineage>
        <taxon>Bacteria</taxon>
        <taxon>Bacillati</taxon>
        <taxon>Actinomycetota</taxon>
        <taxon>Actinomycetes</taxon>
        <taxon>Kitasatosporales</taxon>
        <taxon>Streptomycetaceae</taxon>
        <taxon>Streptomyces</taxon>
        <taxon>Streptomyces aurantiacus group</taxon>
    </lineage>
</organism>
<evidence type="ECO:0000256" key="5">
    <source>
        <dbReference type="ARBA" id="ARBA00023251"/>
    </source>
</evidence>
<dbReference type="Gene3D" id="3.40.50.300">
    <property type="entry name" value="P-loop containing nucleotide triphosphate hydrolases"/>
    <property type="match status" value="1"/>
</dbReference>
<evidence type="ECO:0000259" key="7">
    <source>
        <dbReference type="PROSITE" id="PS50893"/>
    </source>
</evidence>
<keyword evidence="5" id="KW-0046">Antibiotic resistance</keyword>
<dbReference type="Proteomes" id="UP001432168">
    <property type="component" value="Chromosome"/>
</dbReference>
<gene>
    <name evidence="8" type="ORF">OG929_06885</name>
</gene>
<name>A0ABZ1WQK0_9ACTN</name>
<dbReference type="RefSeq" id="WP_329260302.1">
    <property type="nucleotide sequence ID" value="NZ_CP107755.1"/>
</dbReference>
<keyword evidence="2" id="KW-0813">Transport</keyword>
<evidence type="ECO:0000256" key="6">
    <source>
        <dbReference type="ARBA" id="ARBA00049985"/>
    </source>
</evidence>
<dbReference type="PANTHER" id="PTHR42711">
    <property type="entry name" value="ABC TRANSPORTER ATP-BINDING PROTEIN"/>
    <property type="match status" value="1"/>
</dbReference>
<dbReference type="PROSITE" id="PS50893">
    <property type="entry name" value="ABC_TRANSPORTER_2"/>
    <property type="match status" value="1"/>
</dbReference>
<dbReference type="SMART" id="SM00382">
    <property type="entry name" value="AAA"/>
    <property type="match status" value="1"/>
</dbReference>
<keyword evidence="3" id="KW-0547">Nucleotide-binding</keyword>
<dbReference type="GO" id="GO:0005524">
    <property type="term" value="F:ATP binding"/>
    <property type="evidence" value="ECO:0007669"/>
    <property type="project" value="UniProtKB-KW"/>
</dbReference>
<dbReference type="InterPro" id="IPR003593">
    <property type="entry name" value="AAA+_ATPase"/>
</dbReference>
<dbReference type="InterPro" id="IPR017871">
    <property type="entry name" value="ABC_transporter-like_CS"/>
</dbReference>
<evidence type="ECO:0000256" key="1">
    <source>
        <dbReference type="ARBA" id="ARBA00004413"/>
    </source>
</evidence>
<accession>A0ABZ1WQK0</accession>
<proteinExistence type="inferred from homology"/>
<dbReference type="PANTHER" id="PTHR42711:SF5">
    <property type="entry name" value="ABC TRANSPORTER ATP-BINDING PROTEIN NATA"/>
    <property type="match status" value="1"/>
</dbReference>
<evidence type="ECO:0000256" key="2">
    <source>
        <dbReference type="ARBA" id="ARBA00022448"/>
    </source>
</evidence>
<keyword evidence="9" id="KW-1185">Reference proteome</keyword>
<evidence type="ECO:0000313" key="8">
    <source>
        <dbReference type="EMBL" id="WUT42011.1"/>
    </source>
</evidence>
<dbReference type="Pfam" id="PF00005">
    <property type="entry name" value="ABC_tran"/>
    <property type="match status" value="1"/>
</dbReference>
<dbReference type="NCBIfam" id="TIGR01188">
    <property type="entry name" value="drrA"/>
    <property type="match status" value="1"/>
</dbReference>
<sequence length="321" mass="34942">MSGRTAVLVEGLRKTYGTHEAVVDLDLSVAAGQTYGFLGPNGAGKSTTIGMLCTLIRPSAGRAEVAGHDIARDPDAVRRGIGLVFQESTLDGELTAEENLRFQADLFGMPRPLARRAIAELLDLVELTPRKDSPVRTYSGGMRRRLEIARGLLHTPRVLFLDEPTTGLDPQTRVAIWEHLHRLRAEQEITVFLTTHHLEEAEHCDRMAIMDRGQLVVEGTPAGLKGVVGADLVVLRTGDDEEAARSVRERFGIEAEAGADGVRLRTPDGAGFVPRLCAELTVPVHAVTVTPPTLDDVFLHYTGRTIREADGPQQPAFGPRR</sequence>